<keyword evidence="1" id="KW-0812">Transmembrane</keyword>
<organism evidence="2 3">
    <name type="scientific">Trypanosoma rangeli SC58</name>
    <dbReference type="NCBI Taxonomy" id="429131"/>
    <lineage>
        <taxon>Eukaryota</taxon>
        <taxon>Discoba</taxon>
        <taxon>Euglenozoa</taxon>
        <taxon>Kinetoplastea</taxon>
        <taxon>Metakinetoplastina</taxon>
        <taxon>Trypanosomatida</taxon>
        <taxon>Trypanosomatidae</taxon>
        <taxon>Trypanosoma</taxon>
        <taxon>Herpetosoma</taxon>
    </lineage>
</organism>
<proteinExistence type="predicted"/>
<evidence type="ECO:0000313" key="3">
    <source>
        <dbReference type="Proteomes" id="UP000031737"/>
    </source>
</evidence>
<protein>
    <submittedName>
        <fullName evidence="2">Uncharacterized protein</fullName>
    </submittedName>
</protein>
<name>A0A061IVU7_TRYRA</name>
<dbReference type="PANTHER" id="PTHR20921">
    <property type="entry name" value="TRANSMEMBRANE PROTEIN 222"/>
    <property type="match status" value="1"/>
</dbReference>
<gene>
    <name evidence="2" type="ORF">TRSC58_05510</name>
</gene>
<sequence>MGRKGEDDAGPRALPLAPRIDPSAEHYPFCIVWAPIPILSWILPFVGHVGICDSAGRIFDFEGPYKIGVDSMLFGNPVKYWDISETYAPAFCRSSGAAPRTMEEEEACLREAREYDAALENVAKHFRKTQMYNFFTNNCHSFVACVLRSHPLSDAGAWGVARVAFGLAIHGRYISAGRFFKAHLPFLLLMVAVIFLCAFAR</sequence>
<dbReference type="InterPro" id="IPR008496">
    <property type="entry name" value="TMEM222/RTE1"/>
</dbReference>
<keyword evidence="1" id="KW-0472">Membrane</keyword>
<reference evidence="2 3" key="1">
    <citation type="submission" date="2013-07" db="EMBL/GenBank/DDBJ databases">
        <authorList>
            <person name="Stoco P.H."/>
            <person name="Wagner G."/>
            <person name="Gerber A."/>
            <person name="Zaha A."/>
            <person name="Thompson C."/>
            <person name="Bartholomeu D.C."/>
            <person name="Luckemeyer D.D."/>
            <person name="Bahia D."/>
            <person name="Loreto E."/>
            <person name="Prestes E.B."/>
            <person name="Lima F.M."/>
            <person name="Rodrigues-Luiz G."/>
            <person name="Vallejo G.A."/>
            <person name="Filho J.F."/>
            <person name="Monteiro K.M."/>
            <person name="Tyler K.M."/>
            <person name="de Almeida L.G."/>
            <person name="Ortiz M.F."/>
            <person name="Siervo M.A."/>
            <person name="de Moraes M.H."/>
            <person name="Cunha O.L."/>
            <person name="Mendonca-Neto R."/>
            <person name="Silva R."/>
            <person name="Teixeira S.M."/>
            <person name="Murta S.M."/>
            <person name="Sincero T.C."/>
            <person name="Mendes T.A."/>
            <person name="Urmenyi T.P."/>
            <person name="Silva V.G."/>
            <person name="da Rocha W.D."/>
            <person name="Andersson B."/>
            <person name="Romanha A.J."/>
            <person name="Steindel M."/>
            <person name="de Vasconcelos A.T."/>
            <person name="Grisard E.C."/>
        </authorList>
    </citation>
    <scope>NUCLEOTIDE SEQUENCE [LARGE SCALE GENOMIC DNA]</scope>
    <source>
        <strain evidence="2 3">SC58</strain>
    </source>
</reference>
<dbReference type="Pfam" id="PF05608">
    <property type="entry name" value="RTE1"/>
    <property type="match status" value="1"/>
</dbReference>
<feature type="transmembrane region" description="Helical" evidence="1">
    <location>
        <begin position="182"/>
        <end position="200"/>
    </location>
</feature>
<evidence type="ECO:0000256" key="1">
    <source>
        <dbReference type="SAM" id="Phobius"/>
    </source>
</evidence>
<dbReference type="VEuPathDB" id="TriTrypDB:TRSC58_05510"/>
<dbReference type="Proteomes" id="UP000031737">
    <property type="component" value="Unassembled WGS sequence"/>
</dbReference>
<accession>A0A061IVU7</accession>
<dbReference type="AlphaFoldDB" id="A0A061IVU7"/>
<dbReference type="EMBL" id="AUPL01005510">
    <property type="protein sequence ID" value="ESL06809.1"/>
    <property type="molecule type" value="Genomic_DNA"/>
</dbReference>
<evidence type="ECO:0000313" key="2">
    <source>
        <dbReference type="EMBL" id="ESL06809.1"/>
    </source>
</evidence>
<dbReference type="PANTHER" id="PTHR20921:SF0">
    <property type="entry name" value="TRANSMEMBRANE PROTEIN 222"/>
    <property type="match status" value="1"/>
</dbReference>
<dbReference type="OrthoDB" id="267284at2759"/>
<comment type="caution">
    <text evidence="2">The sequence shown here is derived from an EMBL/GenBank/DDBJ whole genome shotgun (WGS) entry which is preliminary data.</text>
</comment>
<keyword evidence="3" id="KW-1185">Reference proteome</keyword>
<keyword evidence="1" id="KW-1133">Transmembrane helix</keyword>